<organism evidence="1 2">
    <name type="scientific">Achromobacter spanius</name>
    <dbReference type="NCBI Taxonomy" id="217203"/>
    <lineage>
        <taxon>Bacteria</taxon>
        <taxon>Pseudomonadati</taxon>
        <taxon>Pseudomonadota</taxon>
        <taxon>Betaproteobacteria</taxon>
        <taxon>Burkholderiales</taxon>
        <taxon>Alcaligenaceae</taxon>
        <taxon>Achromobacter</taxon>
    </lineage>
</organism>
<evidence type="ECO:0000313" key="1">
    <source>
        <dbReference type="EMBL" id="MDH0739653.1"/>
    </source>
</evidence>
<comment type="caution">
    <text evidence="1">The sequence shown here is derived from an EMBL/GenBank/DDBJ whole genome shotgun (WGS) entry which is preliminary data.</text>
</comment>
<protein>
    <submittedName>
        <fullName evidence="1">Isoleucyl-tRNA synthetase</fullName>
    </submittedName>
</protein>
<reference evidence="1" key="1">
    <citation type="submission" date="2022-09" db="EMBL/GenBank/DDBJ databases">
        <title>Intensive care unit water sources are persistently colonized with multi-drug resistant bacteria and are the site of extensive horizontal gene transfer of antibiotic resistance genes.</title>
        <authorList>
            <person name="Diorio-Toth L."/>
        </authorList>
    </citation>
    <scope>NUCLEOTIDE SEQUENCE</scope>
    <source>
        <strain evidence="1">GD03843</strain>
    </source>
</reference>
<name>A0AA42LU63_9BURK</name>
<dbReference type="RefSeq" id="WP_279997236.1">
    <property type="nucleotide sequence ID" value="NZ_CBFGSQ010000362.1"/>
</dbReference>
<dbReference type="Proteomes" id="UP001161094">
    <property type="component" value="Unassembled WGS sequence"/>
</dbReference>
<sequence length="89" mass="10250">MSAQISTPYSFPAAASAQQHPMPAPGQAGLFSLLWAAFCQWRLQSRLRNLAADMDPHIMKDMGVPEWLIHESTVQRQLERMRHADYLRW</sequence>
<accession>A0AA42LU63</accession>
<gene>
    <name evidence="1" type="ORF">N5D93_27870</name>
</gene>
<evidence type="ECO:0000313" key="2">
    <source>
        <dbReference type="Proteomes" id="UP001161094"/>
    </source>
</evidence>
<dbReference type="EMBL" id="JAOCDZ010000027">
    <property type="protein sequence ID" value="MDH0739653.1"/>
    <property type="molecule type" value="Genomic_DNA"/>
</dbReference>
<proteinExistence type="predicted"/>
<dbReference type="AlphaFoldDB" id="A0AA42LU63"/>